<dbReference type="SUPFAM" id="SSF50486">
    <property type="entry name" value="FMT C-terminal domain-like"/>
    <property type="match status" value="1"/>
</dbReference>
<dbReference type="InterPro" id="IPR036477">
    <property type="entry name" value="Formyl_transf_N_sf"/>
</dbReference>
<dbReference type="NCBIfam" id="TIGR00460">
    <property type="entry name" value="fmt"/>
    <property type="match status" value="1"/>
</dbReference>
<evidence type="ECO:0000256" key="2">
    <source>
        <dbReference type="ARBA" id="ARBA00012261"/>
    </source>
</evidence>
<keyword evidence="4 5" id="KW-0648">Protein biosynthesis</keyword>
<dbReference type="Pfam" id="PF02911">
    <property type="entry name" value="Formyl_trans_C"/>
    <property type="match status" value="1"/>
</dbReference>
<evidence type="ECO:0000313" key="10">
    <source>
        <dbReference type="Proteomes" id="UP000673975"/>
    </source>
</evidence>
<dbReference type="InterPro" id="IPR005793">
    <property type="entry name" value="Formyl_trans_C"/>
</dbReference>
<dbReference type="InterPro" id="IPR044135">
    <property type="entry name" value="Met-tRNA-FMT_C"/>
</dbReference>
<feature type="domain" description="Formyl transferase C-terminal" evidence="8">
    <location>
        <begin position="207"/>
        <end position="302"/>
    </location>
</feature>
<comment type="similarity">
    <text evidence="1 5">Belongs to the Fmt family.</text>
</comment>
<evidence type="ECO:0000256" key="1">
    <source>
        <dbReference type="ARBA" id="ARBA00010699"/>
    </source>
</evidence>
<dbReference type="Proteomes" id="UP000673975">
    <property type="component" value="Unassembled WGS sequence"/>
</dbReference>
<dbReference type="InterPro" id="IPR005794">
    <property type="entry name" value="Fmt"/>
</dbReference>
<dbReference type="HAMAP" id="MF_00182">
    <property type="entry name" value="Formyl_trans"/>
    <property type="match status" value="1"/>
</dbReference>
<evidence type="ECO:0000256" key="3">
    <source>
        <dbReference type="ARBA" id="ARBA00022679"/>
    </source>
</evidence>
<gene>
    <name evidence="5" type="primary">fmt</name>
    <name evidence="9" type="ORF">NATSA_01710</name>
</gene>
<keyword evidence="10" id="KW-1185">Reference proteome</keyword>
<comment type="function">
    <text evidence="5">Attaches a formyl group to the free amino group of methionyl-tRNA(fMet). The formyl group appears to play a dual role in the initiator identity of N-formylmethionyl-tRNA by promoting its recognition by IF2 and preventing the misappropriation of this tRNA by the elongation apparatus.</text>
</comment>
<evidence type="ECO:0000313" key="9">
    <source>
        <dbReference type="EMBL" id="MBP3191369.1"/>
    </source>
</evidence>
<feature type="domain" description="Formyl transferase N-terminal" evidence="7">
    <location>
        <begin position="8"/>
        <end position="183"/>
    </location>
</feature>
<evidence type="ECO:0000256" key="5">
    <source>
        <dbReference type="HAMAP-Rule" id="MF_00182"/>
    </source>
</evidence>
<dbReference type="EMBL" id="JAFIDN010000001">
    <property type="protein sequence ID" value="MBP3191369.1"/>
    <property type="molecule type" value="Genomic_DNA"/>
</dbReference>
<dbReference type="CDD" id="cd08646">
    <property type="entry name" value="FMT_core_Met-tRNA-FMT_N"/>
    <property type="match status" value="1"/>
</dbReference>
<dbReference type="PANTHER" id="PTHR11138:SF5">
    <property type="entry name" value="METHIONYL-TRNA FORMYLTRANSFERASE, MITOCHONDRIAL"/>
    <property type="match status" value="1"/>
</dbReference>
<dbReference type="InterPro" id="IPR041711">
    <property type="entry name" value="Met-tRNA-FMT_N"/>
</dbReference>
<accession>A0A8J7RPA6</accession>
<dbReference type="PANTHER" id="PTHR11138">
    <property type="entry name" value="METHIONYL-TRNA FORMYLTRANSFERASE"/>
    <property type="match status" value="1"/>
</dbReference>
<comment type="catalytic activity">
    <reaction evidence="5">
        <text>L-methionyl-tRNA(fMet) + (6R)-10-formyltetrahydrofolate = N-formyl-L-methionyl-tRNA(fMet) + (6S)-5,6,7,8-tetrahydrofolate + H(+)</text>
        <dbReference type="Rhea" id="RHEA:24380"/>
        <dbReference type="Rhea" id="RHEA-COMP:9952"/>
        <dbReference type="Rhea" id="RHEA-COMP:9953"/>
        <dbReference type="ChEBI" id="CHEBI:15378"/>
        <dbReference type="ChEBI" id="CHEBI:57453"/>
        <dbReference type="ChEBI" id="CHEBI:78530"/>
        <dbReference type="ChEBI" id="CHEBI:78844"/>
        <dbReference type="ChEBI" id="CHEBI:195366"/>
        <dbReference type="EC" id="2.1.2.9"/>
    </reaction>
</comment>
<dbReference type="InterPro" id="IPR002376">
    <property type="entry name" value="Formyl_transf_N"/>
</dbReference>
<dbReference type="InterPro" id="IPR011034">
    <property type="entry name" value="Formyl_transferase-like_C_sf"/>
</dbReference>
<keyword evidence="3 5" id="KW-0808">Transferase</keyword>
<dbReference type="Gene3D" id="3.40.50.12230">
    <property type="match status" value="1"/>
</dbReference>
<evidence type="ECO:0000259" key="7">
    <source>
        <dbReference type="Pfam" id="PF00551"/>
    </source>
</evidence>
<feature type="region of interest" description="Disordered" evidence="6">
    <location>
        <begin position="32"/>
        <end position="54"/>
    </location>
</feature>
<feature type="binding site" evidence="5">
    <location>
        <begin position="113"/>
        <end position="116"/>
    </location>
    <ligand>
        <name>(6S)-5,6,7,8-tetrahydrofolate</name>
        <dbReference type="ChEBI" id="CHEBI:57453"/>
    </ligand>
</feature>
<comment type="caution">
    <text evidence="9">The sequence shown here is derived from an EMBL/GenBank/DDBJ whole genome shotgun (WGS) entry which is preliminary data.</text>
</comment>
<organism evidence="9 10">
    <name type="scientific">Natronogracilivirga saccharolytica</name>
    <dbReference type="NCBI Taxonomy" id="2812953"/>
    <lineage>
        <taxon>Bacteria</taxon>
        <taxon>Pseudomonadati</taxon>
        <taxon>Balneolota</taxon>
        <taxon>Balneolia</taxon>
        <taxon>Balneolales</taxon>
        <taxon>Cyclonatronaceae</taxon>
        <taxon>Natronogracilivirga</taxon>
    </lineage>
</organism>
<dbReference type="CDD" id="cd08704">
    <property type="entry name" value="Met_tRNA_FMT_C"/>
    <property type="match status" value="1"/>
</dbReference>
<reference evidence="9" key="1">
    <citation type="submission" date="2021-02" db="EMBL/GenBank/DDBJ databases">
        <title>Natronogracilivirga saccharolytica gen. nov. sp. nov. a new anaerobic, haloalkiliphilic carbohydrate-fermenting bacterium from soda lake and proposing of Cyclonatronumiaceae fam. nov. in the phylum Balneolaeota.</title>
        <authorList>
            <person name="Zhilina T.N."/>
            <person name="Sorokin D.Y."/>
            <person name="Zavarzina D.G."/>
            <person name="Toshchakov S.V."/>
            <person name="Kublanov I.V."/>
        </authorList>
    </citation>
    <scope>NUCLEOTIDE SEQUENCE</scope>
    <source>
        <strain evidence="9">Z-1702</strain>
    </source>
</reference>
<dbReference type="EC" id="2.1.2.9" evidence="2 5"/>
<evidence type="ECO:0000256" key="6">
    <source>
        <dbReference type="SAM" id="MobiDB-lite"/>
    </source>
</evidence>
<dbReference type="SUPFAM" id="SSF53328">
    <property type="entry name" value="Formyltransferase"/>
    <property type="match status" value="1"/>
</dbReference>
<dbReference type="Pfam" id="PF00551">
    <property type="entry name" value="Formyl_trans_N"/>
    <property type="match status" value="1"/>
</dbReference>
<evidence type="ECO:0000259" key="8">
    <source>
        <dbReference type="Pfam" id="PF02911"/>
    </source>
</evidence>
<name>A0A8J7RPA6_9BACT</name>
<proteinExistence type="inferred from homology"/>
<protein>
    <recommendedName>
        <fullName evidence="2 5">Methionyl-tRNA formyltransferase</fullName>
        <ecNumber evidence="2 5">2.1.2.9</ecNumber>
    </recommendedName>
</protein>
<dbReference type="GO" id="GO:0005829">
    <property type="term" value="C:cytosol"/>
    <property type="evidence" value="ECO:0007669"/>
    <property type="project" value="TreeGrafter"/>
</dbReference>
<dbReference type="GO" id="GO:0004479">
    <property type="term" value="F:methionyl-tRNA formyltransferase activity"/>
    <property type="evidence" value="ECO:0007669"/>
    <property type="project" value="UniProtKB-UniRule"/>
</dbReference>
<sequence length="310" mass="33314">MTVRPLDIVFMGNPDFAVPSLERLAGSHHNISAVVTGRDKRRGRRGKPEPSPVKSKALDLSLRVIESDDVRTEAFAAQINQLQPDLLVVVAFKLLPPNVLAIPSKGSLNLHASLLPKYRGAAPIHRALINGERETGCTVFLLDEGMDTGAILGLQKTAVDFLETTGDVYDRLKVMGAGLLLRTIDEIAEGKHRPQQQSDKSASKAPKISVEEAEIDFNRDGFAVHNLIRGMSPFPGAWTTCDGKKLKITRSEPAPEIRLQPGQAELISGEAFAGCGNGSVKLTEVRPEGKKVMSGADFLRGAGGSAILGR</sequence>
<dbReference type="AlphaFoldDB" id="A0A8J7RPA6"/>
<dbReference type="RefSeq" id="WP_210509806.1">
    <property type="nucleotide sequence ID" value="NZ_JAFIDN010000001.1"/>
</dbReference>
<evidence type="ECO:0000256" key="4">
    <source>
        <dbReference type="ARBA" id="ARBA00022917"/>
    </source>
</evidence>